<feature type="region of interest" description="Disordered" evidence="1">
    <location>
        <begin position="147"/>
        <end position="299"/>
    </location>
</feature>
<dbReference type="Proteomes" id="UP001620626">
    <property type="component" value="Unassembled WGS sequence"/>
</dbReference>
<evidence type="ECO:0000313" key="2">
    <source>
        <dbReference type="EMBL" id="KAL3120448.1"/>
    </source>
</evidence>
<dbReference type="EMBL" id="JBICBT010000210">
    <property type="protein sequence ID" value="KAL3120448.1"/>
    <property type="molecule type" value="Genomic_DNA"/>
</dbReference>
<evidence type="ECO:0000313" key="3">
    <source>
        <dbReference type="Proteomes" id="UP001620626"/>
    </source>
</evidence>
<name>A0ABD2LZC3_9BILA</name>
<proteinExistence type="predicted"/>
<comment type="caution">
    <text evidence="2">The sequence shown here is derived from an EMBL/GenBank/DDBJ whole genome shotgun (WGS) entry which is preliminary data.</text>
</comment>
<evidence type="ECO:0000256" key="1">
    <source>
        <dbReference type="SAM" id="MobiDB-lite"/>
    </source>
</evidence>
<evidence type="ECO:0008006" key="4">
    <source>
        <dbReference type="Google" id="ProtNLM"/>
    </source>
</evidence>
<feature type="compositionally biased region" description="Basic and acidic residues" evidence="1">
    <location>
        <begin position="239"/>
        <end position="299"/>
    </location>
</feature>
<accession>A0ABD2LZC3</accession>
<reference evidence="2 3" key="1">
    <citation type="submission" date="2024-10" db="EMBL/GenBank/DDBJ databases">
        <authorList>
            <person name="Kim D."/>
        </authorList>
    </citation>
    <scope>NUCLEOTIDE SEQUENCE [LARGE SCALE GENOMIC DNA]</scope>
    <source>
        <strain evidence="2">BH-2024</strain>
    </source>
</reference>
<feature type="compositionally biased region" description="Basic and acidic residues" evidence="1">
    <location>
        <begin position="153"/>
        <end position="185"/>
    </location>
</feature>
<protein>
    <recommendedName>
        <fullName evidence="4">Transmembrane protein</fullName>
    </recommendedName>
</protein>
<gene>
    <name evidence="2" type="ORF">niasHT_000478</name>
</gene>
<organism evidence="2 3">
    <name type="scientific">Heterodera trifolii</name>
    <dbReference type="NCBI Taxonomy" id="157864"/>
    <lineage>
        <taxon>Eukaryota</taxon>
        <taxon>Metazoa</taxon>
        <taxon>Ecdysozoa</taxon>
        <taxon>Nematoda</taxon>
        <taxon>Chromadorea</taxon>
        <taxon>Rhabditida</taxon>
        <taxon>Tylenchina</taxon>
        <taxon>Tylenchomorpha</taxon>
        <taxon>Tylenchoidea</taxon>
        <taxon>Heteroderidae</taxon>
        <taxon>Heteroderinae</taxon>
        <taxon>Heterodera</taxon>
    </lineage>
</organism>
<dbReference type="AlphaFoldDB" id="A0ABD2LZC3"/>
<sequence length="394" mass="45962">MSSFLRYLPKFRHRLLFLGGAFASVGVCATAAVLCHQQQNNANCSLLNLSKCAQNYCADRFQMSQFLRRREKPKEKIADQWNNGEEDGGEKMPKNAKVLCRIADQFKKQMEEHKAKEKQRMNGRGIGKQQKIYKESLSKFAFEPICPIISDGTDGKGKEKKETKVTEQKEEKKNEQTEEKQKKSTEDEEKEQNKGQNEGTDKDEKAEKEKAKKGKEKPPRGGRRDEQNGTEQQQPKQRRQTDESRNRQMDESKNRQMYESRNRQMDEIRNRQMDEVSNKQTDKSRNRQMDKSRNRQTKERAAVAMVKMNQGLTRETAKGKNEGTKDVEKQRISKIFWTLCYLMEALAGMENGKSSFKLPNKVPTFTELLMNGIRRFWKFLCFLFMKLSLLLCGY</sequence>
<feature type="compositionally biased region" description="Basic and acidic residues" evidence="1">
    <location>
        <begin position="199"/>
        <end position="227"/>
    </location>
</feature>
<keyword evidence="3" id="KW-1185">Reference proteome</keyword>